<dbReference type="GO" id="GO:0004222">
    <property type="term" value="F:metalloendopeptidase activity"/>
    <property type="evidence" value="ECO:0007669"/>
    <property type="project" value="UniProtKB-UniRule"/>
</dbReference>
<dbReference type="Pfam" id="PF01400">
    <property type="entry name" value="Astacin"/>
    <property type="match status" value="1"/>
</dbReference>
<evidence type="ECO:0000313" key="5">
    <source>
        <dbReference type="Proteomes" id="UP000046392"/>
    </source>
</evidence>
<dbReference type="PANTHER" id="PTHR10127:SF802">
    <property type="entry name" value="ZINC METALLOPROTEINASE NAS-10"/>
    <property type="match status" value="1"/>
</dbReference>
<evidence type="ECO:0000313" key="6">
    <source>
        <dbReference type="WBParaSite" id="SPAL_0000010900.1"/>
    </source>
</evidence>
<dbReference type="InterPro" id="IPR024079">
    <property type="entry name" value="MetalloPept_cat_dom_sf"/>
</dbReference>
<keyword evidence="5" id="KW-1185">Reference proteome</keyword>
<keyword evidence="3" id="KW-0732">Signal</keyword>
<dbReference type="InterPro" id="IPR001506">
    <property type="entry name" value="Peptidase_M12A"/>
</dbReference>
<dbReference type="Proteomes" id="UP000046392">
    <property type="component" value="Unplaced"/>
</dbReference>
<keyword evidence="3" id="KW-0479">Metal-binding</keyword>
<name>A0A0N5B206_STREA</name>
<feature type="chain" id="PRO_5005733375" description="Metalloendopeptidase" evidence="3">
    <location>
        <begin position="17"/>
        <end position="379"/>
    </location>
</feature>
<evidence type="ECO:0000256" key="2">
    <source>
        <dbReference type="PROSITE-ProRule" id="PRU01211"/>
    </source>
</evidence>
<proteinExistence type="predicted"/>
<dbReference type="SUPFAM" id="SSF55486">
    <property type="entry name" value="Metalloproteases ('zincins'), catalytic domain"/>
    <property type="match status" value="1"/>
</dbReference>
<dbReference type="EC" id="3.4.24.-" evidence="3"/>
<evidence type="ECO:0000256" key="1">
    <source>
        <dbReference type="ARBA" id="ARBA00023157"/>
    </source>
</evidence>
<dbReference type="PRINTS" id="PR00480">
    <property type="entry name" value="ASTACIN"/>
</dbReference>
<accession>A0A0N5B206</accession>
<dbReference type="SMART" id="SM00235">
    <property type="entry name" value="ZnMc"/>
    <property type="match status" value="1"/>
</dbReference>
<keyword evidence="3" id="KW-0378">Hydrolase</keyword>
<dbReference type="InterPro" id="IPR006026">
    <property type="entry name" value="Peptidase_Metallo"/>
</dbReference>
<keyword evidence="3" id="KW-0862">Zinc</keyword>
<dbReference type="AlphaFoldDB" id="A0A0N5B206"/>
<keyword evidence="1" id="KW-1015">Disulfide bond</keyword>
<sequence length="379" mass="45205">MIFILLLFVLSNLTFAIDLENSLLENNSLIERKKRAILRRKHYIWREKEITYFVSETLNNHLIKRALSRISTETCLIFKRVYNRRDALFLYLPGSIYETNLGRRKEIPHKVYLPELNEDIRKILRGTLRALGVDYEHNRYDRDKYTKIDEKLINHKFMKNFKKNFRGSATTYGTSYDYRSIMHFSESECGNSGRVIKPKDKLMQAFMGKSEYLTFYDAKVLNKVYCNYPRIRHPRCRNYSYQSPRLPSQCRCPSFVHGPDCRTPLVNHNLCTRRNRLFARKERNIAFLKVGGRCIFYIYTEHHKKIRMKLSYFDNNIRNHTCTERNSIEVKYRNDLGVSGVLYCPSQNSLEVVSHGHIILLQSRLPAREIKIKVEYWRV</sequence>
<reference evidence="6" key="1">
    <citation type="submission" date="2017-02" db="UniProtKB">
        <authorList>
            <consortium name="WormBaseParasite"/>
        </authorList>
    </citation>
    <scope>IDENTIFICATION</scope>
</reference>
<keyword evidence="3" id="KW-0645">Protease</keyword>
<dbReference type="GO" id="GO:0008270">
    <property type="term" value="F:zinc ion binding"/>
    <property type="evidence" value="ECO:0007669"/>
    <property type="project" value="InterPro"/>
</dbReference>
<dbReference type="GO" id="GO:0006508">
    <property type="term" value="P:proteolysis"/>
    <property type="evidence" value="ECO:0007669"/>
    <property type="project" value="UniProtKB-KW"/>
</dbReference>
<dbReference type="Gene3D" id="3.40.390.10">
    <property type="entry name" value="Collagenase (Catalytic Domain)"/>
    <property type="match status" value="1"/>
</dbReference>
<organism evidence="5 6">
    <name type="scientific">Strongyloides papillosus</name>
    <name type="common">Intestinal threadworm</name>
    <dbReference type="NCBI Taxonomy" id="174720"/>
    <lineage>
        <taxon>Eukaryota</taxon>
        <taxon>Metazoa</taxon>
        <taxon>Ecdysozoa</taxon>
        <taxon>Nematoda</taxon>
        <taxon>Chromadorea</taxon>
        <taxon>Rhabditida</taxon>
        <taxon>Tylenchina</taxon>
        <taxon>Panagrolaimomorpha</taxon>
        <taxon>Strongyloidoidea</taxon>
        <taxon>Strongyloididae</taxon>
        <taxon>Strongyloides</taxon>
    </lineage>
</organism>
<dbReference type="PANTHER" id="PTHR10127">
    <property type="entry name" value="DISCOIDIN, CUB, EGF, LAMININ , AND ZINC METALLOPROTEASE DOMAIN CONTAINING"/>
    <property type="match status" value="1"/>
</dbReference>
<evidence type="ECO:0000256" key="3">
    <source>
        <dbReference type="RuleBase" id="RU361183"/>
    </source>
</evidence>
<feature type="domain" description="Peptidase M12A" evidence="4">
    <location>
        <begin position="35"/>
        <end position="227"/>
    </location>
</feature>
<evidence type="ECO:0000259" key="4">
    <source>
        <dbReference type="PROSITE" id="PS51864"/>
    </source>
</evidence>
<keyword evidence="3" id="KW-0482">Metalloprotease</keyword>
<protein>
    <recommendedName>
        <fullName evidence="3">Metalloendopeptidase</fullName>
        <ecNumber evidence="3">3.4.24.-</ecNumber>
    </recommendedName>
</protein>
<comment type="cofactor">
    <cofactor evidence="3">
        <name>Zn(2+)</name>
        <dbReference type="ChEBI" id="CHEBI:29105"/>
    </cofactor>
    <text evidence="3">Binds 1 zinc ion per subunit.</text>
</comment>
<comment type="caution">
    <text evidence="2">Lacks conserved residue(s) required for the propagation of feature annotation.</text>
</comment>
<dbReference type="WBParaSite" id="SPAL_0000010900.1">
    <property type="protein sequence ID" value="SPAL_0000010900.1"/>
    <property type="gene ID" value="SPAL_0000010900"/>
</dbReference>
<feature type="signal peptide" evidence="3">
    <location>
        <begin position="1"/>
        <end position="16"/>
    </location>
</feature>
<dbReference type="PROSITE" id="PS51864">
    <property type="entry name" value="ASTACIN"/>
    <property type="match status" value="1"/>
</dbReference>